<dbReference type="EMBL" id="AMWN01000006">
    <property type="protein sequence ID" value="EXJ83780.1"/>
    <property type="molecule type" value="Genomic_DNA"/>
</dbReference>
<dbReference type="OrthoDB" id="2139957at2759"/>
<name>W9Y297_9EURO</name>
<dbReference type="STRING" id="1182541.W9Y297"/>
<dbReference type="SUPFAM" id="SSF52096">
    <property type="entry name" value="ClpP/crotonase"/>
    <property type="match status" value="1"/>
</dbReference>
<dbReference type="InterPro" id="IPR029045">
    <property type="entry name" value="ClpP/crotonase-like_dom_sf"/>
</dbReference>
<evidence type="ECO:0000313" key="3">
    <source>
        <dbReference type="EMBL" id="EXJ83780.1"/>
    </source>
</evidence>
<dbReference type="Proteomes" id="UP000019484">
    <property type="component" value="Unassembled WGS sequence"/>
</dbReference>
<feature type="region of interest" description="Disordered" evidence="2">
    <location>
        <begin position="95"/>
        <end position="136"/>
    </location>
</feature>
<dbReference type="Pfam" id="PF00378">
    <property type="entry name" value="ECH_1"/>
    <property type="match status" value="1"/>
</dbReference>
<proteinExistence type="predicted"/>
<dbReference type="GO" id="GO:0006635">
    <property type="term" value="P:fatty acid beta-oxidation"/>
    <property type="evidence" value="ECO:0007669"/>
    <property type="project" value="TreeGrafter"/>
</dbReference>
<dbReference type="PANTHER" id="PTHR11941:SF158">
    <property type="entry name" value="ENOYL-COA HYDRATASE (AFU_ORTHOLOGUE AFUA_2G10650)"/>
    <property type="match status" value="1"/>
</dbReference>
<dbReference type="InterPro" id="IPR014748">
    <property type="entry name" value="Enoyl-CoA_hydra_C"/>
</dbReference>
<sequence length="315" mass="33832">MTSTNPDSNHATTFPTTTPPPKLPDTVLLQIPRPAILLVVLNNPRGLNCVSTPMHWALDAVLAWYDDEPSLRCCVITGMGRAFCAGADLKEWNQSVGEGEAQSAKGDTQSQQQQQQQQQQRQRTMPPSGFGGISRRLGKKPVIGAINGLAFGGGMEMVANMDMVVAAKGALFSLPEVKRGVVAIAGALPRIVRTLGRPRAMEMALTGRTVGAAEARDWGMVNAITDDAPPDSGILDRPVVKKALEYAQQICNNSPDSIIVSRAGVIAGWEDGSAEHGTQSIIDVYQKRLNQGENIREGLRAFVEKRAPAWVASKL</sequence>
<dbReference type="GO" id="GO:0005739">
    <property type="term" value="C:mitochondrion"/>
    <property type="evidence" value="ECO:0007669"/>
    <property type="project" value="TreeGrafter"/>
</dbReference>
<evidence type="ECO:0000256" key="1">
    <source>
        <dbReference type="ARBA" id="ARBA00023239"/>
    </source>
</evidence>
<reference evidence="3 4" key="1">
    <citation type="submission" date="2013-03" db="EMBL/GenBank/DDBJ databases">
        <title>The Genome Sequence of Capronia coronata CBS 617.96.</title>
        <authorList>
            <consortium name="The Broad Institute Genomics Platform"/>
            <person name="Cuomo C."/>
            <person name="de Hoog S."/>
            <person name="Gorbushina A."/>
            <person name="Walker B."/>
            <person name="Young S.K."/>
            <person name="Zeng Q."/>
            <person name="Gargeya S."/>
            <person name="Fitzgerald M."/>
            <person name="Haas B."/>
            <person name="Abouelleil A."/>
            <person name="Allen A.W."/>
            <person name="Alvarado L."/>
            <person name="Arachchi H.M."/>
            <person name="Berlin A.M."/>
            <person name="Chapman S.B."/>
            <person name="Gainer-Dewar J."/>
            <person name="Goldberg J."/>
            <person name="Griggs A."/>
            <person name="Gujja S."/>
            <person name="Hansen M."/>
            <person name="Howarth C."/>
            <person name="Imamovic A."/>
            <person name="Ireland A."/>
            <person name="Larimer J."/>
            <person name="McCowan C."/>
            <person name="Murphy C."/>
            <person name="Pearson M."/>
            <person name="Poon T.W."/>
            <person name="Priest M."/>
            <person name="Roberts A."/>
            <person name="Saif S."/>
            <person name="Shea T."/>
            <person name="Sisk P."/>
            <person name="Sykes S."/>
            <person name="Wortman J."/>
            <person name="Nusbaum C."/>
            <person name="Birren B."/>
        </authorList>
    </citation>
    <scope>NUCLEOTIDE SEQUENCE [LARGE SCALE GENOMIC DNA]</scope>
    <source>
        <strain evidence="3 4">CBS 617.96</strain>
    </source>
</reference>
<organism evidence="3 4">
    <name type="scientific">Capronia coronata CBS 617.96</name>
    <dbReference type="NCBI Taxonomy" id="1182541"/>
    <lineage>
        <taxon>Eukaryota</taxon>
        <taxon>Fungi</taxon>
        <taxon>Dikarya</taxon>
        <taxon>Ascomycota</taxon>
        <taxon>Pezizomycotina</taxon>
        <taxon>Eurotiomycetes</taxon>
        <taxon>Chaetothyriomycetidae</taxon>
        <taxon>Chaetothyriales</taxon>
        <taxon>Herpotrichiellaceae</taxon>
        <taxon>Capronia</taxon>
    </lineage>
</organism>
<dbReference type="GeneID" id="19162265"/>
<dbReference type="Gene3D" id="1.10.12.10">
    <property type="entry name" value="Lyase 2-enoyl-coa Hydratase, Chain A, domain 2"/>
    <property type="match status" value="1"/>
</dbReference>
<dbReference type="Gene3D" id="3.90.226.10">
    <property type="entry name" value="2-enoyl-CoA Hydratase, Chain A, domain 1"/>
    <property type="match status" value="1"/>
</dbReference>
<accession>W9Y297</accession>
<dbReference type="InterPro" id="IPR001753">
    <property type="entry name" value="Enoyl-CoA_hydra/iso"/>
</dbReference>
<dbReference type="eggNOG" id="KOG1680">
    <property type="taxonomic scope" value="Eukaryota"/>
</dbReference>
<protein>
    <submittedName>
        <fullName evidence="3">Enoyl-CoA hydratase</fullName>
    </submittedName>
</protein>
<dbReference type="AlphaFoldDB" id="W9Y297"/>
<gene>
    <name evidence="3" type="ORF">A1O1_07407</name>
</gene>
<evidence type="ECO:0000256" key="2">
    <source>
        <dbReference type="SAM" id="MobiDB-lite"/>
    </source>
</evidence>
<dbReference type="HOGENOM" id="CLU_009834_7_6_1"/>
<feature type="compositionally biased region" description="Polar residues" evidence="2">
    <location>
        <begin position="1"/>
        <end position="11"/>
    </location>
</feature>
<feature type="region of interest" description="Disordered" evidence="2">
    <location>
        <begin position="1"/>
        <end position="24"/>
    </location>
</feature>
<keyword evidence="4" id="KW-1185">Reference proteome</keyword>
<dbReference type="CDD" id="cd06558">
    <property type="entry name" value="crotonase-like"/>
    <property type="match status" value="1"/>
</dbReference>
<dbReference type="PANTHER" id="PTHR11941">
    <property type="entry name" value="ENOYL-COA HYDRATASE-RELATED"/>
    <property type="match status" value="1"/>
</dbReference>
<comment type="caution">
    <text evidence="3">The sequence shown here is derived from an EMBL/GenBank/DDBJ whole genome shotgun (WGS) entry which is preliminary data.</text>
</comment>
<keyword evidence="1" id="KW-0456">Lyase</keyword>
<feature type="compositionally biased region" description="Low complexity" evidence="2">
    <location>
        <begin position="109"/>
        <end position="123"/>
    </location>
</feature>
<evidence type="ECO:0000313" key="4">
    <source>
        <dbReference type="Proteomes" id="UP000019484"/>
    </source>
</evidence>
<dbReference type="GO" id="GO:0016829">
    <property type="term" value="F:lyase activity"/>
    <property type="evidence" value="ECO:0007669"/>
    <property type="project" value="UniProtKB-KW"/>
</dbReference>
<dbReference type="RefSeq" id="XP_007726466.1">
    <property type="nucleotide sequence ID" value="XM_007728276.1"/>
</dbReference>